<gene>
    <name evidence="2" type="ORF">ACFSUT_13560</name>
</gene>
<dbReference type="Pfam" id="PF01841">
    <property type="entry name" value="Transglut_core"/>
    <property type="match status" value="1"/>
</dbReference>
<organism evidence="2 3">
    <name type="scientific">Amycolatopsis albidoflavus</name>
    <dbReference type="NCBI Taxonomy" id="102226"/>
    <lineage>
        <taxon>Bacteria</taxon>
        <taxon>Bacillati</taxon>
        <taxon>Actinomycetota</taxon>
        <taxon>Actinomycetes</taxon>
        <taxon>Pseudonocardiales</taxon>
        <taxon>Pseudonocardiaceae</taxon>
        <taxon>Amycolatopsis</taxon>
    </lineage>
</organism>
<comment type="caution">
    <text evidence="2">The sequence shown here is derived from an EMBL/GenBank/DDBJ whole genome shotgun (WGS) entry which is preliminary data.</text>
</comment>
<dbReference type="SUPFAM" id="SSF54001">
    <property type="entry name" value="Cysteine proteinases"/>
    <property type="match status" value="1"/>
</dbReference>
<accession>A0ABW5HWD8</accession>
<dbReference type="InterPro" id="IPR002931">
    <property type="entry name" value="Transglutaminase-like"/>
</dbReference>
<feature type="domain" description="Transglutaminase-like" evidence="1">
    <location>
        <begin position="52"/>
        <end position="149"/>
    </location>
</feature>
<dbReference type="RefSeq" id="WP_344274185.1">
    <property type="nucleotide sequence ID" value="NZ_BAAAHV010000011.1"/>
</dbReference>
<evidence type="ECO:0000313" key="3">
    <source>
        <dbReference type="Proteomes" id="UP001597542"/>
    </source>
</evidence>
<reference evidence="3" key="1">
    <citation type="journal article" date="2019" name="Int. J. Syst. Evol. Microbiol.">
        <title>The Global Catalogue of Microorganisms (GCM) 10K type strain sequencing project: providing services to taxonomists for standard genome sequencing and annotation.</title>
        <authorList>
            <consortium name="The Broad Institute Genomics Platform"/>
            <consortium name="The Broad Institute Genome Sequencing Center for Infectious Disease"/>
            <person name="Wu L."/>
            <person name="Ma J."/>
        </authorList>
    </citation>
    <scope>NUCLEOTIDE SEQUENCE [LARGE SCALE GENOMIC DNA]</scope>
    <source>
        <strain evidence="3">CGMCC 4.7638</strain>
    </source>
</reference>
<dbReference type="EMBL" id="JBHUKQ010000010">
    <property type="protein sequence ID" value="MFD2481306.1"/>
    <property type="molecule type" value="Genomic_DNA"/>
</dbReference>
<dbReference type="Proteomes" id="UP001597542">
    <property type="component" value="Unassembled WGS sequence"/>
</dbReference>
<name>A0ABW5HWD8_9PSEU</name>
<keyword evidence="3" id="KW-1185">Reference proteome</keyword>
<proteinExistence type="predicted"/>
<evidence type="ECO:0000259" key="1">
    <source>
        <dbReference type="Pfam" id="PF01841"/>
    </source>
</evidence>
<protein>
    <submittedName>
        <fullName evidence="2">Transglutaminase domain-containing protein</fullName>
    </submittedName>
</protein>
<dbReference type="InterPro" id="IPR038765">
    <property type="entry name" value="Papain-like_cys_pep_sf"/>
</dbReference>
<evidence type="ECO:0000313" key="2">
    <source>
        <dbReference type="EMBL" id="MFD2481306.1"/>
    </source>
</evidence>
<sequence length="246" mass="26903">MVTCALVTPWWRRRAAGDSSAEGGVVPTAILDWRDPLVQSLMGETASEDRLAGLRAAHRTIAGSVRPVYAVQERQPISRTLRRGRGSCSQRLAILEGVARAQGIPTRVRGLVVDGRFWYPRFPRLKFLVPSRAVVAWPEFRIAYAWVSVGELFGPLAELAASPGFSNDSGETLFDAVSRTAIDWDGVTCDVGGACDLSATLLVDLGRFDSRDDLFRQHGQTLSGPLTRLVDPVLSRWAPSQRASSR</sequence>